<dbReference type="RefSeq" id="WP_344981394.1">
    <property type="nucleotide sequence ID" value="NZ_BAABFN010000022.1"/>
</dbReference>
<proteinExistence type="predicted"/>
<dbReference type="Gene3D" id="3.40.50.2000">
    <property type="entry name" value="Glycogen Phosphorylase B"/>
    <property type="match status" value="2"/>
</dbReference>
<dbReference type="InterPro" id="IPR028098">
    <property type="entry name" value="Glyco_trans_4-like_N"/>
</dbReference>
<dbReference type="SUPFAM" id="SSF53756">
    <property type="entry name" value="UDP-Glycosyltransferase/glycogen phosphorylase"/>
    <property type="match status" value="1"/>
</dbReference>
<keyword evidence="5" id="KW-1185">Reference proteome</keyword>
<dbReference type="Proteomes" id="UP001501207">
    <property type="component" value="Unassembled WGS sequence"/>
</dbReference>
<dbReference type="PANTHER" id="PTHR46401:SF2">
    <property type="entry name" value="GLYCOSYLTRANSFERASE WBBK-RELATED"/>
    <property type="match status" value="1"/>
</dbReference>
<accession>A0ABP8G8G4</accession>
<dbReference type="EMBL" id="BAABFN010000022">
    <property type="protein sequence ID" value="GAA4319387.1"/>
    <property type="molecule type" value="Genomic_DNA"/>
</dbReference>
<name>A0ABP8G8G4_9BACT</name>
<gene>
    <name evidence="4" type="ORF">GCM10023143_32790</name>
</gene>
<feature type="domain" description="Glycosyltransferase subfamily 4-like N-terminal" evidence="3">
    <location>
        <begin position="90"/>
        <end position="162"/>
    </location>
</feature>
<feature type="domain" description="Glycosyl transferase family 1" evidence="2">
    <location>
        <begin position="173"/>
        <end position="341"/>
    </location>
</feature>
<reference evidence="5" key="1">
    <citation type="journal article" date="2019" name="Int. J. Syst. Evol. Microbiol.">
        <title>The Global Catalogue of Microorganisms (GCM) 10K type strain sequencing project: providing services to taxonomists for standard genome sequencing and annotation.</title>
        <authorList>
            <consortium name="The Broad Institute Genomics Platform"/>
            <consortium name="The Broad Institute Genome Sequencing Center for Infectious Disease"/>
            <person name="Wu L."/>
            <person name="Ma J."/>
        </authorList>
    </citation>
    <scope>NUCLEOTIDE SEQUENCE [LARGE SCALE GENOMIC DNA]</scope>
    <source>
        <strain evidence="5">JCM 17664</strain>
    </source>
</reference>
<evidence type="ECO:0000313" key="4">
    <source>
        <dbReference type="EMBL" id="GAA4319387.1"/>
    </source>
</evidence>
<comment type="caution">
    <text evidence="4">The sequence shown here is derived from an EMBL/GenBank/DDBJ whole genome shotgun (WGS) entry which is preliminary data.</text>
</comment>
<evidence type="ECO:0000259" key="3">
    <source>
        <dbReference type="Pfam" id="PF13439"/>
    </source>
</evidence>
<dbReference type="PANTHER" id="PTHR46401">
    <property type="entry name" value="GLYCOSYLTRANSFERASE WBBK-RELATED"/>
    <property type="match status" value="1"/>
</dbReference>
<sequence>MSGLFFDVRMINDSGIGTYIRNILPPVSGIADTTVLGRNRDGCFRNLMYRDFDYPVYSVREQLAYYRLRKDLKAGFILFSPHYNIPVYPLSCKRVVTIHDVYHLAFLDDLSVGQKVYAKFMIRRAIAKSDKIITVSDFSKKEIIRYCNDCDPEKISVIRNGIRQRSKIENLDEIRFRYGLPEKYLLFVGNVKPHKNLKRFLKAYLLLDNSIKDKYKIVVVGKKSGFITGDPLLHKQVAEDRVLSSNIIFTGFVAEEDMDTIYGHASLFVFPSLYEGFGFPPLEAMVNGCPVVVSDTASLPEVCGEAALYFNPYDVYDIRDKIDRVLKDHDLREKLIEKGRDRVRKFTWEASSRKHVELLRSLIRDEV</sequence>
<dbReference type="Pfam" id="PF00534">
    <property type="entry name" value="Glycos_transf_1"/>
    <property type="match status" value="1"/>
</dbReference>
<dbReference type="CDD" id="cd03809">
    <property type="entry name" value="GT4_MtfB-like"/>
    <property type="match status" value="1"/>
</dbReference>
<dbReference type="Pfam" id="PF13439">
    <property type="entry name" value="Glyco_transf_4"/>
    <property type="match status" value="1"/>
</dbReference>
<organism evidence="4 5">
    <name type="scientific">Compostibacter hankyongensis</name>
    <dbReference type="NCBI Taxonomy" id="1007089"/>
    <lineage>
        <taxon>Bacteria</taxon>
        <taxon>Pseudomonadati</taxon>
        <taxon>Bacteroidota</taxon>
        <taxon>Chitinophagia</taxon>
        <taxon>Chitinophagales</taxon>
        <taxon>Chitinophagaceae</taxon>
        <taxon>Compostibacter</taxon>
    </lineage>
</organism>
<protein>
    <submittedName>
        <fullName evidence="4">Glycosyltransferase family 1 protein</fullName>
    </submittedName>
</protein>
<keyword evidence="1" id="KW-0808">Transferase</keyword>
<evidence type="ECO:0000259" key="2">
    <source>
        <dbReference type="Pfam" id="PF00534"/>
    </source>
</evidence>
<evidence type="ECO:0000256" key="1">
    <source>
        <dbReference type="ARBA" id="ARBA00022679"/>
    </source>
</evidence>
<dbReference type="InterPro" id="IPR001296">
    <property type="entry name" value="Glyco_trans_1"/>
</dbReference>
<evidence type="ECO:0000313" key="5">
    <source>
        <dbReference type="Proteomes" id="UP001501207"/>
    </source>
</evidence>